<reference evidence="11 12" key="1">
    <citation type="submission" date="2024-11" db="EMBL/GenBank/DDBJ databases">
        <title>A near-complete genome assembly of Cinchona calisaya.</title>
        <authorList>
            <person name="Lian D.C."/>
            <person name="Zhao X.W."/>
            <person name="Wei L."/>
        </authorList>
    </citation>
    <scope>NUCLEOTIDE SEQUENCE [LARGE SCALE GENOMIC DNA]</scope>
    <source>
        <tissue evidence="11">Nenye</tissue>
    </source>
</reference>
<accession>A0ABD3AKC2</accession>
<evidence type="ECO:0000256" key="6">
    <source>
        <dbReference type="ARBA" id="ARBA00022989"/>
    </source>
</evidence>
<feature type="compositionally biased region" description="Low complexity" evidence="9">
    <location>
        <begin position="1"/>
        <end position="12"/>
    </location>
</feature>
<evidence type="ECO:0000313" key="11">
    <source>
        <dbReference type="EMBL" id="KAL3531630.1"/>
    </source>
</evidence>
<evidence type="ECO:0000256" key="1">
    <source>
        <dbReference type="ARBA" id="ARBA00004651"/>
    </source>
</evidence>
<feature type="region of interest" description="Disordered" evidence="9">
    <location>
        <begin position="1"/>
        <end position="36"/>
    </location>
</feature>
<dbReference type="PANTHER" id="PTHR33573:SF57">
    <property type="entry name" value="CASP-LIKE PROTEIN 4B1"/>
    <property type="match status" value="1"/>
</dbReference>
<proteinExistence type="inferred from homology"/>
<evidence type="ECO:0000313" key="12">
    <source>
        <dbReference type="Proteomes" id="UP001630127"/>
    </source>
</evidence>
<organism evidence="11 12">
    <name type="scientific">Cinchona calisaya</name>
    <dbReference type="NCBI Taxonomy" id="153742"/>
    <lineage>
        <taxon>Eukaryota</taxon>
        <taxon>Viridiplantae</taxon>
        <taxon>Streptophyta</taxon>
        <taxon>Embryophyta</taxon>
        <taxon>Tracheophyta</taxon>
        <taxon>Spermatophyta</taxon>
        <taxon>Magnoliopsida</taxon>
        <taxon>eudicotyledons</taxon>
        <taxon>Gunneridae</taxon>
        <taxon>Pentapetalae</taxon>
        <taxon>asterids</taxon>
        <taxon>lamiids</taxon>
        <taxon>Gentianales</taxon>
        <taxon>Rubiaceae</taxon>
        <taxon>Cinchonoideae</taxon>
        <taxon>Cinchoneae</taxon>
        <taxon>Cinchona</taxon>
    </lineage>
</organism>
<evidence type="ECO:0000256" key="5">
    <source>
        <dbReference type="ARBA" id="ARBA00022692"/>
    </source>
</evidence>
<evidence type="ECO:0000256" key="7">
    <source>
        <dbReference type="ARBA" id="ARBA00023136"/>
    </source>
</evidence>
<comment type="similarity">
    <text evidence="2 8">Belongs to the Casparian strip membrane proteins (CASP) family.</text>
</comment>
<evidence type="ECO:0000256" key="8">
    <source>
        <dbReference type="RuleBase" id="RU361233"/>
    </source>
</evidence>
<evidence type="ECO:0000259" key="10">
    <source>
        <dbReference type="Pfam" id="PF04535"/>
    </source>
</evidence>
<dbReference type="Pfam" id="PF04535">
    <property type="entry name" value="CASP_dom"/>
    <property type="match status" value="1"/>
</dbReference>
<evidence type="ECO:0000256" key="9">
    <source>
        <dbReference type="SAM" id="MobiDB-lite"/>
    </source>
</evidence>
<sequence>MTDPDGTPKATATPPPPSESGDVENQTPPAVEGGPGVVSNIMRRWKREDLRKKGSLALRGVGLLCSLLAFIIMASNKHGDGRNFDQYEEYRYVLAIAILSTLYTGLQVFRHVHELSTGREVFSSRRNSALLDFFGDQVIAYLLISAASAAVPLTNSLREGADNIFTDSSASAISMEFLAFFSLAVSALISGYKLANETYI</sequence>
<comment type="subunit">
    <text evidence="3 8">Homodimer and heterodimers.</text>
</comment>
<dbReference type="EMBL" id="JBJUIK010000003">
    <property type="protein sequence ID" value="KAL3531630.1"/>
    <property type="molecule type" value="Genomic_DNA"/>
</dbReference>
<name>A0ABD3AKC2_9GENT</name>
<dbReference type="GO" id="GO:0005886">
    <property type="term" value="C:plasma membrane"/>
    <property type="evidence" value="ECO:0007669"/>
    <property type="project" value="UniProtKB-SubCell"/>
</dbReference>
<feature type="transmembrane region" description="Helical" evidence="8">
    <location>
        <begin position="90"/>
        <end position="109"/>
    </location>
</feature>
<evidence type="ECO:0000256" key="3">
    <source>
        <dbReference type="ARBA" id="ARBA00011489"/>
    </source>
</evidence>
<comment type="subcellular location">
    <subcellularLocation>
        <location evidence="1 8">Cell membrane</location>
        <topology evidence="1 8">Multi-pass membrane protein</topology>
    </subcellularLocation>
</comment>
<dbReference type="InterPro" id="IPR006702">
    <property type="entry name" value="CASP_dom"/>
</dbReference>
<keyword evidence="4 8" id="KW-1003">Cell membrane</keyword>
<dbReference type="Proteomes" id="UP001630127">
    <property type="component" value="Unassembled WGS sequence"/>
</dbReference>
<dbReference type="PANTHER" id="PTHR33573">
    <property type="entry name" value="CASP-LIKE PROTEIN 4A4"/>
    <property type="match status" value="1"/>
</dbReference>
<feature type="transmembrane region" description="Helical" evidence="8">
    <location>
        <begin position="173"/>
        <end position="195"/>
    </location>
</feature>
<evidence type="ECO:0000256" key="4">
    <source>
        <dbReference type="ARBA" id="ARBA00022475"/>
    </source>
</evidence>
<feature type="transmembrane region" description="Helical" evidence="8">
    <location>
        <begin position="56"/>
        <end position="75"/>
    </location>
</feature>
<comment type="caution">
    <text evidence="11">The sequence shown here is derived from an EMBL/GenBank/DDBJ whole genome shotgun (WGS) entry which is preliminary data.</text>
</comment>
<gene>
    <name evidence="11" type="ORF">ACH5RR_005151</name>
</gene>
<keyword evidence="12" id="KW-1185">Reference proteome</keyword>
<feature type="domain" description="Casparian strip membrane protein" evidence="10">
    <location>
        <begin position="52"/>
        <end position="181"/>
    </location>
</feature>
<evidence type="ECO:0000256" key="2">
    <source>
        <dbReference type="ARBA" id="ARBA00007651"/>
    </source>
</evidence>
<keyword evidence="7 8" id="KW-0472">Membrane</keyword>
<keyword evidence="5 8" id="KW-0812">Transmembrane</keyword>
<feature type="transmembrane region" description="Helical" evidence="8">
    <location>
        <begin position="130"/>
        <end position="153"/>
    </location>
</feature>
<protein>
    <recommendedName>
        <fullName evidence="8">CASP-like protein</fullName>
    </recommendedName>
</protein>
<dbReference type="AlphaFoldDB" id="A0ABD3AKC2"/>
<keyword evidence="6 8" id="KW-1133">Transmembrane helix</keyword>